<name>A0A521G175_9BACT</name>
<keyword evidence="2" id="KW-1185">Reference proteome</keyword>
<proteinExistence type="predicted"/>
<evidence type="ECO:0000313" key="1">
    <source>
        <dbReference type="EMBL" id="TAA74767.1"/>
    </source>
</evidence>
<dbReference type="Proteomes" id="UP000316238">
    <property type="component" value="Unassembled WGS sequence"/>
</dbReference>
<sequence>MIGGNIANLLQEASKIKEAMEKIGDKLPAGISIAELEAKINALKKSVIEICE</sequence>
<dbReference type="AlphaFoldDB" id="A0A521G175"/>
<accession>A0A521G175</accession>
<dbReference type="EMBL" id="NQJD01000017">
    <property type="protein sequence ID" value="TAA74767.1"/>
    <property type="molecule type" value="Genomic_DNA"/>
</dbReference>
<protein>
    <submittedName>
        <fullName evidence="1">Uncharacterized protein</fullName>
    </submittedName>
</protein>
<gene>
    <name evidence="1" type="ORF">CDV28_1171</name>
</gene>
<evidence type="ECO:0000313" key="2">
    <source>
        <dbReference type="Proteomes" id="UP000316238"/>
    </source>
</evidence>
<comment type="caution">
    <text evidence="1">The sequence shown here is derived from an EMBL/GenBank/DDBJ whole genome shotgun (WGS) entry which is preliminary data.</text>
</comment>
<organism evidence="1 2">
    <name type="scientific">Candidatus Electronema aureum</name>
    <dbReference type="NCBI Taxonomy" id="2005002"/>
    <lineage>
        <taxon>Bacteria</taxon>
        <taxon>Pseudomonadati</taxon>
        <taxon>Thermodesulfobacteriota</taxon>
        <taxon>Desulfobulbia</taxon>
        <taxon>Desulfobulbales</taxon>
        <taxon>Desulfobulbaceae</taxon>
        <taxon>Candidatus Electronema</taxon>
    </lineage>
</organism>
<reference evidence="1" key="1">
    <citation type="submission" date="2017-07" db="EMBL/GenBank/DDBJ databases">
        <title>The cable genome - Insights into the physiology and evolution of filamentous bacteria capable of sulfide oxidation via long distance electron transfer.</title>
        <authorList>
            <person name="Thorup C."/>
            <person name="Bjerg J.T."/>
            <person name="Schreiber L."/>
            <person name="Nielsen L.P."/>
            <person name="Kjeldsen K.U."/>
            <person name="Boesen T."/>
            <person name="Boggild A."/>
            <person name="Meysman F."/>
            <person name="Geelhoed J."/>
            <person name="Schramm A."/>
        </authorList>
    </citation>
    <scope>NUCLEOTIDE SEQUENCE [LARGE SCALE GENOMIC DNA]</scope>
    <source>
        <strain evidence="1">GS</strain>
    </source>
</reference>